<dbReference type="EMBL" id="CP126970">
    <property type="protein sequence ID" value="WIM70515.1"/>
    <property type="molecule type" value="Genomic_DNA"/>
</dbReference>
<dbReference type="Proteomes" id="UP001238805">
    <property type="component" value="Chromosome"/>
</dbReference>
<dbReference type="InterPro" id="IPR024747">
    <property type="entry name" value="Pyridox_Oxase-rel"/>
</dbReference>
<keyword evidence="2" id="KW-1185">Reference proteome</keyword>
<proteinExistence type="predicted"/>
<evidence type="ECO:0000313" key="2">
    <source>
        <dbReference type="Proteomes" id="UP001238805"/>
    </source>
</evidence>
<reference evidence="1 2" key="1">
    <citation type="submission" date="2023-05" db="EMBL/GenBank/DDBJ databases">
        <title>Corynebacterium suedekumii sp. nov. and Corynebacterium breve sp. nov. isolated from raw cow's milk.</title>
        <authorList>
            <person name="Baer M.K."/>
            <person name="Mehl L."/>
            <person name="Hellmuth R."/>
            <person name="Marke G."/>
            <person name="Lipski A."/>
        </authorList>
    </citation>
    <scope>NUCLEOTIDE SEQUENCE [LARGE SCALE GENOMIC DNA]</scope>
    <source>
        <strain evidence="1 2">LM112</strain>
    </source>
</reference>
<name>A0ABY8VLI2_9CORY</name>
<dbReference type="Pfam" id="PF12900">
    <property type="entry name" value="Pyridox_ox_2"/>
    <property type="match status" value="1"/>
</dbReference>
<gene>
    <name evidence="1" type="ORF">QP029_01220</name>
</gene>
<dbReference type="SUPFAM" id="SSF50475">
    <property type="entry name" value="FMN-binding split barrel"/>
    <property type="match status" value="1"/>
</dbReference>
<dbReference type="Gene3D" id="2.30.110.10">
    <property type="entry name" value="Electron Transport, Fmn-binding Protein, Chain A"/>
    <property type="match status" value="1"/>
</dbReference>
<evidence type="ECO:0000313" key="1">
    <source>
        <dbReference type="EMBL" id="WIM70515.1"/>
    </source>
</evidence>
<sequence>MAYIDDVFTELTTEQSLAYLNDVQPGRIVVRRSDELDIFPVNFVVDDGAIFFRTAEGSKLFTINLNHDVLFEADGVVDGTAWSVVVRGTARVLTESAEISHADTLDLKPWAPTLKYNWVKVSPDEISGRQFTIAEEPDRY</sequence>
<dbReference type="RefSeq" id="WP_284875103.1">
    <property type="nucleotide sequence ID" value="NZ_CP126970.1"/>
</dbReference>
<dbReference type="InterPro" id="IPR012349">
    <property type="entry name" value="Split_barrel_FMN-bd"/>
</dbReference>
<accession>A0ABY8VLI2</accession>
<organism evidence="1 2">
    <name type="scientific">Corynebacterium suedekumii</name>
    <dbReference type="NCBI Taxonomy" id="3049801"/>
    <lineage>
        <taxon>Bacteria</taxon>
        <taxon>Bacillati</taxon>
        <taxon>Actinomycetota</taxon>
        <taxon>Actinomycetes</taxon>
        <taxon>Mycobacteriales</taxon>
        <taxon>Corynebacteriaceae</taxon>
        <taxon>Corynebacterium</taxon>
    </lineage>
</organism>
<protein>
    <submittedName>
        <fullName evidence="1">Pyridoxamine 5'-phosphate oxidase family protein</fullName>
    </submittedName>
</protein>